<dbReference type="OrthoDB" id="6428318at2759"/>
<dbReference type="AlphaFoldDB" id="A0A914AEG7"/>
<reference evidence="2" key="1">
    <citation type="submission" date="2022-11" db="UniProtKB">
        <authorList>
            <consortium name="EnsemblMetazoa"/>
        </authorList>
    </citation>
    <scope>IDENTIFICATION</scope>
</reference>
<evidence type="ECO:0000313" key="3">
    <source>
        <dbReference type="Proteomes" id="UP000887568"/>
    </source>
</evidence>
<feature type="region of interest" description="Disordered" evidence="1">
    <location>
        <begin position="70"/>
        <end position="93"/>
    </location>
</feature>
<accession>A0A914AEG7</accession>
<sequence>MESILVESAEILRTFTASWNHILATSRNLSRNKSVKNRDVDTMFGSRKDDFLHIHAKELVIADHSEPEKNYQPRTCDLRSDPCPPKEKLTKDVDGNMGEKRAAVYTQEATECNLTMDVIGCLPDNVQQAIKSFSIKKETEHLILSFPFMTDILRKACLLDNASTTTGRHVTPMILSDHSLKLTKSHQAIVTLAPDNKRSTLRVVQFTIYRSGTKEGLSQHYAQLLSSMLKDLPAKHFRFPHFVVLDNSTDPMMIASLCNKIRKSIVPLRGGENSNGHAPLHDILRYDDFSVSGLQNGIFHRAVDETMSYLTDQDRERFLVLIKHLLSEKCLSQEFKKTEQLLRNHDPVPAAIRDFWMIWGHELVKPFIFPVARVIWDCEDQDDGTTRPLSWRALFKPPVMTSDEGVGEAKHKGVMKGIIQGVVQRLRGQIQDASCQSACPGCEATHQH</sequence>
<dbReference type="RefSeq" id="XP_038061754.1">
    <property type="nucleotide sequence ID" value="XM_038205826.1"/>
</dbReference>
<keyword evidence="3" id="KW-1185">Reference proteome</keyword>
<evidence type="ECO:0000313" key="2">
    <source>
        <dbReference type="EnsemblMetazoa" id="XP_038061754.1"/>
    </source>
</evidence>
<name>A0A914AEG7_PATMI</name>
<proteinExistence type="predicted"/>
<evidence type="ECO:0000256" key="1">
    <source>
        <dbReference type="SAM" id="MobiDB-lite"/>
    </source>
</evidence>
<dbReference type="EnsemblMetazoa" id="XM_038205826.1">
    <property type="protein sequence ID" value="XP_038061754.1"/>
    <property type="gene ID" value="LOC119732370"/>
</dbReference>
<dbReference type="OMA" id="TMDVIGC"/>
<dbReference type="GeneID" id="119732370"/>
<protein>
    <submittedName>
        <fullName evidence="2">Uncharacterized protein</fullName>
    </submittedName>
</protein>
<dbReference type="Proteomes" id="UP000887568">
    <property type="component" value="Unplaced"/>
</dbReference>
<organism evidence="2 3">
    <name type="scientific">Patiria miniata</name>
    <name type="common">Bat star</name>
    <name type="synonym">Asterina miniata</name>
    <dbReference type="NCBI Taxonomy" id="46514"/>
    <lineage>
        <taxon>Eukaryota</taxon>
        <taxon>Metazoa</taxon>
        <taxon>Echinodermata</taxon>
        <taxon>Eleutherozoa</taxon>
        <taxon>Asterozoa</taxon>
        <taxon>Asteroidea</taxon>
        <taxon>Valvatacea</taxon>
        <taxon>Valvatida</taxon>
        <taxon>Asterinidae</taxon>
        <taxon>Patiria</taxon>
    </lineage>
</organism>